<reference evidence="2 3" key="1">
    <citation type="submission" date="2019-03" db="EMBL/GenBank/DDBJ databases">
        <title>Complete Genome Sequence of Paraburkholderia dipogonis ICMP 19430T, a Nitrogen-fixing Symbiont of the South African Invasive Legume Dipogon lignosus in New Zealand.</title>
        <authorList>
            <person name="De Meyer S.E."/>
        </authorList>
    </citation>
    <scope>NUCLEOTIDE SEQUENCE [LARGE SCALE GENOMIC DNA]</scope>
    <source>
        <strain evidence="2 3">ICMP 19430</strain>
    </source>
</reference>
<dbReference type="AlphaFoldDB" id="A0A4Y8MQC1"/>
<gene>
    <name evidence="2" type="ORF">E2553_22660</name>
</gene>
<evidence type="ECO:0000313" key="3">
    <source>
        <dbReference type="Proteomes" id="UP000297385"/>
    </source>
</evidence>
<dbReference type="Pfam" id="PF05368">
    <property type="entry name" value="NmrA"/>
    <property type="match status" value="1"/>
</dbReference>
<dbReference type="InterPro" id="IPR036291">
    <property type="entry name" value="NAD(P)-bd_dom_sf"/>
</dbReference>
<proteinExistence type="predicted"/>
<accession>A0A4Y8MQC1</accession>
<name>A0A4Y8MQC1_9BURK</name>
<dbReference type="SUPFAM" id="SSF51735">
    <property type="entry name" value="NAD(P)-binding Rossmann-fold domains"/>
    <property type="match status" value="1"/>
</dbReference>
<dbReference type="GeneID" id="97304117"/>
<feature type="domain" description="NmrA-like" evidence="1">
    <location>
        <begin position="3"/>
        <end position="238"/>
    </location>
</feature>
<sequence>MAILVTGSTGVVGKQVLEHLLAGGGAQVRALTRSPEKAQFPNGVTAVQGDLSDVDGLRRAMDGVSTLFLLAPNAPDELTQALQTLSVAREAGVKGVVYLSVFKGAEYVDVPHFTGKHTVERMIEHCDLPATVLRPAYFIQNDVRQKEPLLTHGVYGMPIGAKGISMVDVRDIGEAAGRELLRRERSATRLPRETYELVGPDAITSETVVSIWAEALGRSVRYGGDDLDVLEQRLKAAAPGWLVYDMRLMMNRYQQDGAVASQAQIDHLATLLGRQPRSYRDFAAEMAAAWKNG</sequence>
<protein>
    <submittedName>
        <fullName evidence="2">NmrA/HSCARG family protein</fullName>
    </submittedName>
</protein>
<dbReference type="Proteomes" id="UP000297385">
    <property type="component" value="Unassembled WGS sequence"/>
</dbReference>
<dbReference type="Gene3D" id="3.90.25.10">
    <property type="entry name" value="UDP-galactose 4-epimerase, domain 1"/>
    <property type="match status" value="1"/>
</dbReference>
<dbReference type="Gene3D" id="3.40.50.720">
    <property type="entry name" value="NAD(P)-binding Rossmann-like Domain"/>
    <property type="match status" value="1"/>
</dbReference>
<evidence type="ECO:0000259" key="1">
    <source>
        <dbReference type="Pfam" id="PF05368"/>
    </source>
</evidence>
<dbReference type="PANTHER" id="PTHR43162:SF1">
    <property type="entry name" value="PRESTALK A DIFFERENTIATION PROTEIN A"/>
    <property type="match status" value="1"/>
</dbReference>
<dbReference type="InterPro" id="IPR051604">
    <property type="entry name" value="Ergot_Alk_Oxidoreductase"/>
</dbReference>
<dbReference type="CDD" id="cd05251">
    <property type="entry name" value="NmrA_like_SDR_a"/>
    <property type="match status" value="1"/>
</dbReference>
<dbReference type="InterPro" id="IPR008030">
    <property type="entry name" value="NmrA-like"/>
</dbReference>
<organism evidence="2 3">
    <name type="scientific">Paraburkholderia dipogonis</name>
    <dbReference type="NCBI Taxonomy" id="1211383"/>
    <lineage>
        <taxon>Bacteria</taxon>
        <taxon>Pseudomonadati</taxon>
        <taxon>Pseudomonadota</taxon>
        <taxon>Betaproteobacteria</taxon>
        <taxon>Burkholderiales</taxon>
        <taxon>Burkholderiaceae</taxon>
        <taxon>Paraburkholderia</taxon>
    </lineage>
</organism>
<evidence type="ECO:0000313" key="2">
    <source>
        <dbReference type="EMBL" id="TFE39624.1"/>
    </source>
</evidence>
<dbReference type="EMBL" id="SNVI01000002">
    <property type="protein sequence ID" value="TFE39624.1"/>
    <property type="molecule type" value="Genomic_DNA"/>
</dbReference>
<comment type="caution">
    <text evidence="2">The sequence shown here is derived from an EMBL/GenBank/DDBJ whole genome shotgun (WGS) entry which is preliminary data.</text>
</comment>
<dbReference type="PANTHER" id="PTHR43162">
    <property type="match status" value="1"/>
</dbReference>
<dbReference type="RefSeq" id="WP_134460390.1">
    <property type="nucleotide sequence ID" value="NZ_JBHMFL010000058.1"/>
</dbReference>